<dbReference type="RefSeq" id="WP_380900054.1">
    <property type="nucleotide sequence ID" value="NZ_JBHUEG010000002.1"/>
</dbReference>
<dbReference type="SUPFAM" id="SSF47789">
    <property type="entry name" value="C-terminal domain of RNA polymerase alpha subunit"/>
    <property type="match status" value="1"/>
</dbReference>
<sequence length="98" mass="10964">MIQREKTKRICPVGHRYYKRSDCPVCPICEQQTKPTEGFLSTLSSPARNALLAQGIDSLIKLAAYTEKEILKLHGLGKSSIPVLKEELAKEGLAFRSY</sequence>
<accession>A0ABW5KBP2</accession>
<keyword evidence="2" id="KW-0804">Transcription</keyword>
<dbReference type="Gene3D" id="1.10.150.20">
    <property type="entry name" value="5' to 3' exonuclease, C-terminal subdomain"/>
    <property type="match status" value="1"/>
</dbReference>
<protein>
    <submittedName>
        <fullName evidence="2">DNA-directed RNA polymerase subunit alpha C-terminal domain-containing protein</fullName>
    </submittedName>
</protein>
<dbReference type="Proteomes" id="UP001597545">
    <property type="component" value="Unassembled WGS sequence"/>
</dbReference>
<dbReference type="EMBL" id="JBHULR010000001">
    <property type="protein sequence ID" value="MFD2546352.1"/>
    <property type="molecule type" value="Genomic_DNA"/>
</dbReference>
<evidence type="ECO:0000313" key="2">
    <source>
        <dbReference type="EMBL" id="MFD2546352.1"/>
    </source>
</evidence>
<evidence type="ECO:0000259" key="1">
    <source>
        <dbReference type="Pfam" id="PF03118"/>
    </source>
</evidence>
<comment type="caution">
    <text evidence="2">The sequence shown here is derived from an EMBL/GenBank/DDBJ whole genome shotgun (WGS) entry which is preliminary data.</text>
</comment>
<feature type="domain" description="RNA polymerase alpha subunit C-terminal" evidence="1">
    <location>
        <begin position="43"/>
        <end position="89"/>
    </location>
</feature>
<dbReference type="InterPro" id="IPR011260">
    <property type="entry name" value="RNAP_asu_C"/>
</dbReference>
<keyword evidence="3" id="KW-1185">Reference proteome</keyword>
<dbReference type="NCBIfam" id="NF005841">
    <property type="entry name" value="PRK07758.1"/>
    <property type="match status" value="1"/>
</dbReference>
<name>A0ABW5KBP2_9SPHI</name>
<organism evidence="2 3">
    <name type="scientific">Sphingobacterium suaedae</name>
    <dbReference type="NCBI Taxonomy" id="1686402"/>
    <lineage>
        <taxon>Bacteria</taxon>
        <taxon>Pseudomonadati</taxon>
        <taxon>Bacteroidota</taxon>
        <taxon>Sphingobacteriia</taxon>
        <taxon>Sphingobacteriales</taxon>
        <taxon>Sphingobacteriaceae</taxon>
        <taxon>Sphingobacterium</taxon>
    </lineage>
</organism>
<dbReference type="GO" id="GO:0000428">
    <property type="term" value="C:DNA-directed RNA polymerase complex"/>
    <property type="evidence" value="ECO:0007669"/>
    <property type="project" value="UniProtKB-KW"/>
</dbReference>
<reference evidence="3" key="1">
    <citation type="journal article" date="2019" name="Int. J. Syst. Evol. Microbiol.">
        <title>The Global Catalogue of Microorganisms (GCM) 10K type strain sequencing project: providing services to taxonomists for standard genome sequencing and annotation.</title>
        <authorList>
            <consortium name="The Broad Institute Genomics Platform"/>
            <consortium name="The Broad Institute Genome Sequencing Center for Infectious Disease"/>
            <person name="Wu L."/>
            <person name="Ma J."/>
        </authorList>
    </citation>
    <scope>NUCLEOTIDE SEQUENCE [LARGE SCALE GENOMIC DNA]</scope>
    <source>
        <strain evidence="3">KCTC 42662</strain>
    </source>
</reference>
<keyword evidence="2" id="KW-0240">DNA-directed RNA polymerase</keyword>
<proteinExistence type="predicted"/>
<gene>
    <name evidence="2" type="ORF">ACFSR5_01700</name>
</gene>
<evidence type="ECO:0000313" key="3">
    <source>
        <dbReference type="Proteomes" id="UP001597545"/>
    </source>
</evidence>
<dbReference type="Pfam" id="PF03118">
    <property type="entry name" value="RNA_pol_A_CTD"/>
    <property type="match status" value="1"/>
</dbReference>